<dbReference type="InterPro" id="IPR002694">
    <property type="entry name" value="Znf_CHC2"/>
</dbReference>
<feature type="domain" description="Toprim" evidence="15">
    <location>
        <begin position="259"/>
        <end position="340"/>
    </location>
</feature>
<evidence type="ECO:0000256" key="8">
    <source>
        <dbReference type="ARBA" id="ARBA00022833"/>
    </source>
</evidence>
<dbReference type="Gene3D" id="3.90.980.10">
    <property type="entry name" value="DNA primase, catalytic core, N-terminal domain"/>
    <property type="match status" value="1"/>
</dbReference>
<accession>A0A955L8V1</accession>
<evidence type="ECO:0000313" key="17">
    <source>
        <dbReference type="Proteomes" id="UP000754563"/>
    </source>
</evidence>
<dbReference type="Gene3D" id="1.20.50.20">
    <property type="entry name" value="DnaG, RNA polymerase domain, helical bundle"/>
    <property type="match status" value="1"/>
</dbReference>
<dbReference type="Pfam" id="PF08275">
    <property type="entry name" value="DNAG_N"/>
    <property type="match status" value="1"/>
</dbReference>
<evidence type="ECO:0000256" key="14">
    <source>
        <dbReference type="PIRSR" id="PIRSR002811-1"/>
    </source>
</evidence>
<evidence type="ECO:0000256" key="5">
    <source>
        <dbReference type="ARBA" id="ARBA00022705"/>
    </source>
</evidence>
<dbReference type="SUPFAM" id="SSF57783">
    <property type="entry name" value="Zinc beta-ribbon"/>
    <property type="match status" value="1"/>
</dbReference>
<keyword evidence="8 12" id="KW-0862">Zinc</keyword>
<evidence type="ECO:0000256" key="13">
    <source>
        <dbReference type="PIRNR" id="PIRNR002811"/>
    </source>
</evidence>
<keyword evidence="5 12" id="KW-0235">DNA replication</keyword>
<evidence type="ECO:0000259" key="15">
    <source>
        <dbReference type="PROSITE" id="PS50880"/>
    </source>
</evidence>
<dbReference type="FunFam" id="3.90.580.10:FF:000001">
    <property type="entry name" value="DNA primase"/>
    <property type="match status" value="1"/>
</dbReference>
<dbReference type="PIRSF" id="PIRSF002811">
    <property type="entry name" value="DnaG"/>
    <property type="match status" value="1"/>
</dbReference>
<dbReference type="SMART" id="SM00493">
    <property type="entry name" value="TOPRIM"/>
    <property type="match status" value="1"/>
</dbReference>
<comment type="catalytic activity">
    <reaction evidence="12">
        <text>ssDNA + n NTP = ssDNA/pppN(pN)n-1 hybrid + (n-1) diphosphate.</text>
        <dbReference type="EC" id="2.7.7.101"/>
    </reaction>
</comment>
<reference evidence="16" key="2">
    <citation type="journal article" date="2021" name="Microbiome">
        <title>Successional dynamics and alternative stable states in a saline activated sludge microbial community over 9 years.</title>
        <authorList>
            <person name="Wang Y."/>
            <person name="Ye J."/>
            <person name="Ju F."/>
            <person name="Liu L."/>
            <person name="Boyd J.A."/>
            <person name="Deng Y."/>
            <person name="Parks D.H."/>
            <person name="Jiang X."/>
            <person name="Yin X."/>
            <person name="Woodcroft B.J."/>
            <person name="Tyson G.W."/>
            <person name="Hugenholtz P."/>
            <person name="Polz M.F."/>
            <person name="Zhang T."/>
        </authorList>
    </citation>
    <scope>NUCLEOTIDE SEQUENCE</scope>
    <source>
        <strain evidence="16">HKST-UBA11</strain>
    </source>
</reference>
<dbReference type="InterPro" id="IPR036977">
    <property type="entry name" value="DNA_primase_Znf_CHC2"/>
</dbReference>
<sequence>MTTRDVIEEVKQKLDIITIVQDYLPALKHSGRNFFAPCPFHNEKTPSFSVSQEIQRYKCFGCGESGDVITFVQNMENVEFPKALELCAKKAGIPLERLSSYSQKDSKLFEKKKAILGANQLAAEFFHYIFLKHERGEEGRIYARKRKFRKQEVKKFLLGYAPNDFQSLKAFLSKKGYSEADLVSWSLLTQKNSRTYDKFRNRLMFPIHNHIGDIVGFSGRVISADDIPKYLNSSETLVYKKSAILYGLFQARDSIRKNKFVIIVEGNVDVPMAHKVGIENIVAPMGTALTKEQLQLLKRYTDTIYFAFDNDTAGQKALIRSHELAQDLGFTTKSIDVAPYGDVDELISGGDQLLQERIDDAVSVVRFIMRSLAKELDLESAEGKSELGHRIAPILAHVNDEIAKNHYIQEVADMLDVKISVIQKLLVESKSQKTTVIDSGAEKVNKPIFQERKNTKERYLLSFLLQYPEFRSETIDWDIFSDQHALDIYKKLTKGEKSISKNIEGLKDGEKDLATELLMQQLGSFESDVEAKHFFKEHIAELTEIYYKRRLGELKKQLKHQEQKGEETAELLSEISAITNKLKTHK</sequence>
<dbReference type="GO" id="GO:0003677">
    <property type="term" value="F:DNA binding"/>
    <property type="evidence" value="ECO:0007669"/>
    <property type="project" value="UniProtKB-KW"/>
</dbReference>
<dbReference type="PROSITE" id="PS50880">
    <property type="entry name" value="TOPRIM"/>
    <property type="match status" value="1"/>
</dbReference>
<keyword evidence="7 12" id="KW-0863">Zinc-finger</keyword>
<dbReference type="Pfam" id="PF10410">
    <property type="entry name" value="DnaB_bind"/>
    <property type="match status" value="1"/>
</dbReference>
<comment type="similarity">
    <text evidence="12 13">Belongs to the DnaG primase family.</text>
</comment>
<dbReference type="Pfam" id="PF01807">
    <property type="entry name" value="Zn_ribbon_DnaG"/>
    <property type="match status" value="1"/>
</dbReference>
<evidence type="ECO:0000256" key="11">
    <source>
        <dbReference type="ARBA" id="ARBA00023163"/>
    </source>
</evidence>
<evidence type="ECO:0000256" key="6">
    <source>
        <dbReference type="ARBA" id="ARBA00022723"/>
    </source>
</evidence>
<dbReference type="Pfam" id="PF13155">
    <property type="entry name" value="Toprim_2"/>
    <property type="match status" value="1"/>
</dbReference>
<dbReference type="InterPro" id="IPR019475">
    <property type="entry name" value="DNA_primase_DnaB-bd"/>
</dbReference>
<keyword evidence="4 12" id="KW-0548">Nucleotidyltransferase</keyword>
<comment type="domain">
    <text evidence="12">Contains an N-terminal zinc-binding domain, a central core domain that contains the primase activity, and a C-terminal DnaB-binding domain.</text>
</comment>
<dbReference type="HAMAP" id="MF_00974">
    <property type="entry name" value="DNA_primase_DnaG"/>
    <property type="match status" value="1"/>
</dbReference>
<dbReference type="GO" id="GO:0003899">
    <property type="term" value="F:DNA-directed RNA polymerase activity"/>
    <property type="evidence" value="ECO:0007669"/>
    <property type="project" value="UniProtKB-UniRule"/>
</dbReference>
<keyword evidence="10 12" id="KW-0238">DNA-binding</keyword>
<feature type="zinc finger region" description="CHC2-type" evidence="12 14">
    <location>
        <begin position="38"/>
        <end position="62"/>
    </location>
</feature>
<dbReference type="InterPro" id="IPR030846">
    <property type="entry name" value="DnaG_bac"/>
</dbReference>
<dbReference type="AlphaFoldDB" id="A0A955L8V1"/>
<comment type="subunit">
    <text evidence="12">Monomer. Interacts with DnaB.</text>
</comment>
<dbReference type="InterPro" id="IPR034151">
    <property type="entry name" value="TOPRIM_DnaG_bac"/>
</dbReference>
<gene>
    <name evidence="12" type="primary">dnaG</name>
    <name evidence="16" type="ORF">KC717_03690</name>
</gene>
<dbReference type="NCBIfam" id="TIGR01391">
    <property type="entry name" value="dnaG"/>
    <property type="match status" value="1"/>
</dbReference>
<dbReference type="GO" id="GO:1990077">
    <property type="term" value="C:primosome complex"/>
    <property type="evidence" value="ECO:0007669"/>
    <property type="project" value="UniProtKB-KW"/>
</dbReference>
<evidence type="ECO:0000256" key="3">
    <source>
        <dbReference type="ARBA" id="ARBA00022679"/>
    </source>
</evidence>
<dbReference type="GO" id="GO:0008270">
    <property type="term" value="F:zinc ion binding"/>
    <property type="evidence" value="ECO:0007669"/>
    <property type="project" value="UniProtKB-UniRule"/>
</dbReference>
<dbReference type="CDD" id="cd03364">
    <property type="entry name" value="TOPRIM_DnaG_primases"/>
    <property type="match status" value="1"/>
</dbReference>
<evidence type="ECO:0000256" key="1">
    <source>
        <dbReference type="ARBA" id="ARBA00022478"/>
    </source>
</evidence>
<evidence type="ECO:0000256" key="10">
    <source>
        <dbReference type="ARBA" id="ARBA00023125"/>
    </source>
</evidence>
<dbReference type="InterPro" id="IPR006171">
    <property type="entry name" value="TOPRIM_dom"/>
</dbReference>
<evidence type="ECO:0000256" key="2">
    <source>
        <dbReference type="ARBA" id="ARBA00022515"/>
    </source>
</evidence>
<keyword evidence="2 12" id="KW-0639">Primosome</keyword>
<dbReference type="EMBL" id="JAGQLH010000040">
    <property type="protein sequence ID" value="MCA9385724.1"/>
    <property type="molecule type" value="Genomic_DNA"/>
</dbReference>
<evidence type="ECO:0000256" key="9">
    <source>
        <dbReference type="ARBA" id="ARBA00022842"/>
    </source>
</evidence>
<keyword evidence="9" id="KW-0460">Magnesium</keyword>
<dbReference type="PANTHER" id="PTHR30313:SF2">
    <property type="entry name" value="DNA PRIMASE"/>
    <property type="match status" value="1"/>
</dbReference>
<evidence type="ECO:0000256" key="12">
    <source>
        <dbReference type="HAMAP-Rule" id="MF_00974"/>
    </source>
</evidence>
<dbReference type="SMART" id="SM00400">
    <property type="entry name" value="ZnF_CHCC"/>
    <property type="match status" value="1"/>
</dbReference>
<dbReference type="GO" id="GO:0006269">
    <property type="term" value="P:DNA replication, synthesis of primer"/>
    <property type="evidence" value="ECO:0007669"/>
    <property type="project" value="UniProtKB-UniRule"/>
</dbReference>
<dbReference type="InterPro" id="IPR006295">
    <property type="entry name" value="DNA_primase_DnaG"/>
</dbReference>
<dbReference type="PANTHER" id="PTHR30313">
    <property type="entry name" value="DNA PRIMASE"/>
    <property type="match status" value="1"/>
</dbReference>
<dbReference type="Proteomes" id="UP000754563">
    <property type="component" value="Unassembled WGS sequence"/>
</dbReference>
<reference evidence="16" key="1">
    <citation type="submission" date="2020-04" db="EMBL/GenBank/DDBJ databases">
        <authorList>
            <person name="Zhang T."/>
        </authorList>
    </citation>
    <scope>NUCLEOTIDE SEQUENCE</scope>
    <source>
        <strain evidence="16">HKST-UBA11</strain>
    </source>
</reference>
<dbReference type="GO" id="GO:0000428">
    <property type="term" value="C:DNA-directed RNA polymerase complex"/>
    <property type="evidence" value="ECO:0007669"/>
    <property type="project" value="UniProtKB-KW"/>
</dbReference>
<name>A0A955L8V1_9BACT</name>
<evidence type="ECO:0000256" key="7">
    <source>
        <dbReference type="ARBA" id="ARBA00022771"/>
    </source>
</evidence>
<keyword evidence="6 12" id="KW-0479">Metal-binding</keyword>
<keyword evidence="1 12" id="KW-0240">DNA-directed RNA polymerase</keyword>
<proteinExistence type="inferred from homology"/>
<dbReference type="Gene3D" id="3.90.580.10">
    <property type="entry name" value="Zinc finger, CHC2-type domain"/>
    <property type="match status" value="1"/>
</dbReference>
<dbReference type="SUPFAM" id="SSF56731">
    <property type="entry name" value="DNA primase core"/>
    <property type="match status" value="1"/>
</dbReference>
<protein>
    <recommendedName>
        <fullName evidence="12 13">DNA primase</fullName>
        <ecNumber evidence="12">2.7.7.101</ecNumber>
    </recommendedName>
</protein>
<dbReference type="GO" id="GO:0005737">
    <property type="term" value="C:cytoplasm"/>
    <property type="evidence" value="ECO:0007669"/>
    <property type="project" value="TreeGrafter"/>
</dbReference>
<comment type="function">
    <text evidence="12 13">RNA polymerase that catalyzes the synthesis of short RNA molecules used as primers for DNA polymerase during DNA replication.</text>
</comment>
<dbReference type="InterPro" id="IPR037068">
    <property type="entry name" value="DNA_primase_core_N_sf"/>
</dbReference>
<organism evidence="16 17">
    <name type="scientific">Candidatus Dojkabacteria bacterium</name>
    <dbReference type="NCBI Taxonomy" id="2099670"/>
    <lineage>
        <taxon>Bacteria</taxon>
        <taxon>Candidatus Dojkabacteria</taxon>
    </lineage>
</organism>
<dbReference type="EC" id="2.7.7.101" evidence="12"/>
<keyword evidence="11 12" id="KW-0804">Transcription</keyword>
<dbReference type="Gene3D" id="3.40.1360.10">
    <property type="match status" value="1"/>
</dbReference>
<dbReference type="InterPro" id="IPR013264">
    <property type="entry name" value="DNAG_N"/>
</dbReference>
<keyword evidence="3 12" id="KW-0808">Transferase</keyword>
<dbReference type="InterPro" id="IPR050219">
    <property type="entry name" value="DnaG_primase"/>
</dbReference>
<comment type="caution">
    <text evidence="16">The sequence shown here is derived from an EMBL/GenBank/DDBJ whole genome shotgun (WGS) entry which is preliminary data.</text>
</comment>
<comment type="cofactor">
    <cofactor evidence="12 13 14">
        <name>Zn(2+)</name>
        <dbReference type="ChEBI" id="CHEBI:29105"/>
    </cofactor>
    <text evidence="12 13 14">Binds 1 zinc ion per monomer.</text>
</comment>
<evidence type="ECO:0000256" key="4">
    <source>
        <dbReference type="ARBA" id="ARBA00022695"/>
    </source>
</evidence>
<evidence type="ECO:0000313" key="16">
    <source>
        <dbReference type="EMBL" id="MCA9385724.1"/>
    </source>
</evidence>